<dbReference type="Gene3D" id="2.60.120.620">
    <property type="entry name" value="q2cbj1_9rhob like domain"/>
    <property type="match status" value="1"/>
</dbReference>
<keyword evidence="2" id="KW-1185">Reference proteome</keyword>
<dbReference type="Pfam" id="PF05721">
    <property type="entry name" value="PhyH"/>
    <property type="match status" value="1"/>
</dbReference>
<dbReference type="Proteomes" id="UP001530400">
    <property type="component" value="Unassembled WGS sequence"/>
</dbReference>
<organism evidence="1 2">
    <name type="scientific">Cyclotella atomus</name>
    <dbReference type="NCBI Taxonomy" id="382360"/>
    <lineage>
        <taxon>Eukaryota</taxon>
        <taxon>Sar</taxon>
        <taxon>Stramenopiles</taxon>
        <taxon>Ochrophyta</taxon>
        <taxon>Bacillariophyta</taxon>
        <taxon>Coscinodiscophyceae</taxon>
        <taxon>Thalassiosirophycidae</taxon>
        <taxon>Stephanodiscales</taxon>
        <taxon>Stephanodiscaceae</taxon>
        <taxon>Cyclotella</taxon>
    </lineage>
</organism>
<dbReference type="SUPFAM" id="SSF51197">
    <property type="entry name" value="Clavaminate synthase-like"/>
    <property type="match status" value="1"/>
</dbReference>
<accession>A0ABD3P551</accession>
<dbReference type="EMBL" id="JALLPJ020000793">
    <property type="protein sequence ID" value="KAL3782822.1"/>
    <property type="molecule type" value="Genomic_DNA"/>
</dbReference>
<gene>
    <name evidence="1" type="ORF">ACHAWO_005735</name>
</gene>
<dbReference type="AlphaFoldDB" id="A0ABD3P551"/>
<name>A0ABD3P551_9STRA</name>
<evidence type="ECO:0008006" key="3">
    <source>
        <dbReference type="Google" id="ProtNLM"/>
    </source>
</evidence>
<proteinExistence type="predicted"/>
<dbReference type="InterPro" id="IPR051961">
    <property type="entry name" value="Fungal_Metabolite_Diox"/>
</dbReference>
<protein>
    <recommendedName>
        <fullName evidence="3">Phytanoyl-CoA dioxygenase</fullName>
    </recommendedName>
</protein>
<reference evidence="1 2" key="1">
    <citation type="submission" date="2024-10" db="EMBL/GenBank/DDBJ databases">
        <title>Updated reference genomes for cyclostephanoid diatoms.</title>
        <authorList>
            <person name="Roberts W.R."/>
            <person name="Alverson A.J."/>
        </authorList>
    </citation>
    <scope>NUCLEOTIDE SEQUENCE [LARGE SCALE GENOMIC DNA]</scope>
    <source>
        <strain evidence="1 2">AJA010-31</strain>
    </source>
</reference>
<evidence type="ECO:0000313" key="1">
    <source>
        <dbReference type="EMBL" id="KAL3782822.1"/>
    </source>
</evidence>
<comment type="caution">
    <text evidence="1">The sequence shown here is derived from an EMBL/GenBank/DDBJ whole genome shotgun (WGS) entry which is preliminary data.</text>
</comment>
<dbReference type="PANTHER" id="PTHR37563:SF2">
    <property type="entry name" value="PHYTANOYL-COA DIOXYGENASE FAMILY PROTEIN (AFU_ORTHOLOGUE AFUA_2G03330)"/>
    <property type="match status" value="1"/>
</dbReference>
<sequence length="264" mass="28645">MRSCRNGSSIDISINLHPHWEANNDNDNWATEAAAILETHGLVALKSSSKNEGLIKQEICDGANEAAFTRVKEMHRRIESRGLDPLGISFAEVVCRDDGRRRFDVPLPWIGGGSSGDNIGTPLESTERVAFGSLHDSIGNLVNPMSRQPYVTAAGLLINMPGSQSQHWHRDGPDEGYIDCFVPLIDLNEGIGPTAIQPNTHTSTSNAEEAANGDNILVPLLKKGDALLFDYRTIHRGLGNSSLSAILTLAYAVFRRKDGCSTVD</sequence>
<dbReference type="InterPro" id="IPR008775">
    <property type="entry name" value="Phytyl_CoA_dOase-like"/>
</dbReference>
<evidence type="ECO:0000313" key="2">
    <source>
        <dbReference type="Proteomes" id="UP001530400"/>
    </source>
</evidence>
<dbReference type="PANTHER" id="PTHR37563">
    <property type="entry name" value="PHYTANOYL-COA DIOXYGENASE FAMILY PROTEIN (AFU_ORTHOLOGUE AFUA_2G03330)"/>
    <property type="match status" value="1"/>
</dbReference>